<protein>
    <submittedName>
        <fullName evidence="2">Uncharacterized protein</fullName>
    </submittedName>
</protein>
<evidence type="ECO:0000256" key="1">
    <source>
        <dbReference type="SAM" id="MobiDB-lite"/>
    </source>
</evidence>
<dbReference type="EMBL" id="RJKL01000001">
    <property type="protein sequence ID" value="ROP27541.1"/>
    <property type="molecule type" value="Genomic_DNA"/>
</dbReference>
<dbReference type="AlphaFoldDB" id="A0A3N1GBD2"/>
<evidence type="ECO:0000313" key="3">
    <source>
        <dbReference type="Proteomes" id="UP000271683"/>
    </source>
</evidence>
<feature type="region of interest" description="Disordered" evidence="1">
    <location>
        <begin position="47"/>
        <end position="67"/>
    </location>
</feature>
<reference evidence="2 3" key="1">
    <citation type="submission" date="2018-11" db="EMBL/GenBank/DDBJ databases">
        <title>Sequencing the genomes of 1000 actinobacteria strains.</title>
        <authorList>
            <person name="Klenk H.-P."/>
        </authorList>
    </citation>
    <scope>NUCLEOTIDE SEQUENCE [LARGE SCALE GENOMIC DNA]</scope>
    <source>
        <strain evidence="2 3">DSM 43634</strain>
    </source>
</reference>
<comment type="caution">
    <text evidence="2">The sequence shown here is derived from an EMBL/GenBank/DDBJ whole genome shotgun (WGS) entry which is preliminary data.</text>
</comment>
<organism evidence="2 3">
    <name type="scientific">Couchioplanes caeruleus</name>
    <dbReference type="NCBI Taxonomy" id="56438"/>
    <lineage>
        <taxon>Bacteria</taxon>
        <taxon>Bacillati</taxon>
        <taxon>Actinomycetota</taxon>
        <taxon>Actinomycetes</taxon>
        <taxon>Micromonosporales</taxon>
        <taxon>Micromonosporaceae</taxon>
        <taxon>Couchioplanes</taxon>
    </lineage>
</organism>
<dbReference type="Proteomes" id="UP000271683">
    <property type="component" value="Unassembled WGS sequence"/>
</dbReference>
<gene>
    <name evidence="2" type="ORF">EDD30_0214</name>
</gene>
<evidence type="ECO:0000313" key="2">
    <source>
        <dbReference type="EMBL" id="ROP27541.1"/>
    </source>
</evidence>
<accession>A0A3N1GBD2</accession>
<sequence length="67" mass="7162">MKSTTVLVSHLLAVAVSVAEFENLQTPVVVCSALSVLVQISLDIQRRSADRRPAPQHPGPEATCPRA</sequence>
<proteinExistence type="predicted"/>
<name>A0A3N1GBD2_9ACTN</name>